<name>A0A6A7N7Q5_9BURK</name>
<reference evidence="1 2" key="1">
    <citation type="submission" date="2019-10" db="EMBL/GenBank/DDBJ databases">
        <title>Two novel species isolated from a subtropical stream in China.</title>
        <authorList>
            <person name="Lu H."/>
        </authorList>
    </citation>
    <scope>NUCLEOTIDE SEQUENCE [LARGE SCALE GENOMIC DNA]</scope>
    <source>
        <strain evidence="1 2">FT29W</strain>
    </source>
</reference>
<gene>
    <name evidence="1" type="ORF">GEV02_21810</name>
</gene>
<accession>A0A6A7N7Q5</accession>
<dbReference type="Proteomes" id="UP000440498">
    <property type="component" value="Unassembled WGS sequence"/>
</dbReference>
<proteinExistence type="predicted"/>
<dbReference type="EMBL" id="WHUG01000009">
    <property type="protein sequence ID" value="MQA40777.1"/>
    <property type="molecule type" value="Genomic_DNA"/>
</dbReference>
<sequence length="177" mass="18735">MSINTRVDVSVPTNPLCADLPRARIGETFDILVERHHSELTEFIVGEMNQHHDTPQSGQHFLDARQALVAHKGTLAGARWEFGIALNLARSLASTRACGVAMLRRGASAGLPYELLTTLLLVTDGSLSLDMAGILLVLPVAVVRSRLAHVSRVPSTPCACGHANHPAATPAVAPAVA</sequence>
<comment type="caution">
    <text evidence="1">The sequence shown here is derived from an EMBL/GenBank/DDBJ whole genome shotgun (WGS) entry which is preliminary data.</text>
</comment>
<evidence type="ECO:0000313" key="2">
    <source>
        <dbReference type="Proteomes" id="UP000440498"/>
    </source>
</evidence>
<protein>
    <submittedName>
        <fullName evidence="1">Uncharacterized protein</fullName>
    </submittedName>
</protein>
<evidence type="ECO:0000313" key="1">
    <source>
        <dbReference type="EMBL" id="MQA40777.1"/>
    </source>
</evidence>
<dbReference type="AlphaFoldDB" id="A0A6A7N7Q5"/>
<keyword evidence="2" id="KW-1185">Reference proteome</keyword>
<organism evidence="1 2">
    <name type="scientific">Rugamonas aquatica</name>
    <dbReference type="NCBI Taxonomy" id="2743357"/>
    <lineage>
        <taxon>Bacteria</taxon>
        <taxon>Pseudomonadati</taxon>
        <taxon>Pseudomonadota</taxon>
        <taxon>Betaproteobacteria</taxon>
        <taxon>Burkholderiales</taxon>
        <taxon>Oxalobacteraceae</taxon>
        <taxon>Telluria group</taxon>
        <taxon>Rugamonas</taxon>
    </lineage>
</organism>
<dbReference type="RefSeq" id="WP_152840067.1">
    <property type="nucleotide sequence ID" value="NZ_WHUG01000009.1"/>
</dbReference>